<dbReference type="AlphaFoldDB" id="A0AAP2W7J8"/>
<reference evidence="14 15" key="1">
    <citation type="submission" date="2021-11" db="EMBL/GenBank/DDBJ databases">
        <title>Lacrimispora sp. nov. NSJ-141 isolated from human feces.</title>
        <authorList>
            <person name="Abdugheni R."/>
        </authorList>
    </citation>
    <scope>NUCLEOTIDE SEQUENCE [LARGE SCALE GENOMIC DNA]</scope>
    <source>
        <strain evidence="14 15">NSJ-141</strain>
    </source>
</reference>
<evidence type="ECO:0000313" key="14">
    <source>
        <dbReference type="EMBL" id="MCD2491125.1"/>
    </source>
</evidence>
<feature type="transmembrane region" description="Helical" evidence="13">
    <location>
        <begin position="426"/>
        <end position="447"/>
    </location>
</feature>
<dbReference type="CDD" id="cd13144">
    <property type="entry name" value="MATE_like_4"/>
    <property type="match status" value="1"/>
</dbReference>
<comment type="caution">
    <text evidence="14">The sequence shown here is derived from an EMBL/GenBank/DDBJ whole genome shotgun (WGS) entry which is preliminary data.</text>
</comment>
<dbReference type="NCBIfam" id="TIGR00797">
    <property type="entry name" value="matE"/>
    <property type="match status" value="1"/>
</dbReference>
<protein>
    <recommendedName>
        <fullName evidence="4">Probable multidrug resistance protein NorM</fullName>
    </recommendedName>
    <alternativeName>
        <fullName evidence="12">Multidrug-efflux transporter</fullName>
    </alternativeName>
</protein>
<sequence>MTEEKIQKTQPQENKMGVMPVNKLLISMSLPIMISMLVQAMYNIVDSVFVGRLSEAALTAVSMAFPIQSLMIAFGTGTAVGINAYLSRNLGERNFAQADAAAINGIFLAFLSYIAFAVFGLFGSRFFFASQIQDEVIVRYGTDYLTICTMVSIGLFMQMTLERILQSTGKTIYTMITQGTGAIINIIFDPIMIFGLFGFPRMEVAGAAAATVLGQCVAAVMALIFNLKKNDELHFRFRKFRPSGYIIRQIYKVGIPSIIMQAVVSLMTLLMNGILLMFSSTAVSVFGVYFKLQSFVFMPVFGLNNGMIPIVAYNFGARKKKRIIDTIKLSVVIAVGIMAVGFAVFQIFPEALIRMFNNSPDMISMGVPALRRISLCFVFAGAAIVISSVFQALGNGFYSLLISLIRQIFVIVPVAYLFAVSIGLDAVWFAFPIAEIVSAALCVVLLIRTYRKQLKNIPDSAPESV</sequence>
<keyword evidence="9 13" id="KW-1133">Transmembrane helix</keyword>
<dbReference type="GO" id="GO:0006811">
    <property type="term" value="P:monoatomic ion transport"/>
    <property type="evidence" value="ECO:0007669"/>
    <property type="project" value="UniProtKB-KW"/>
</dbReference>
<evidence type="ECO:0000313" key="15">
    <source>
        <dbReference type="Proteomes" id="UP001299265"/>
    </source>
</evidence>
<dbReference type="RefSeq" id="WP_231061079.1">
    <property type="nucleotide sequence ID" value="NZ_JAJNOR010000001.1"/>
</dbReference>
<feature type="transmembrane region" description="Helical" evidence="13">
    <location>
        <begin position="182"/>
        <end position="199"/>
    </location>
</feature>
<evidence type="ECO:0000256" key="11">
    <source>
        <dbReference type="ARBA" id="ARBA00023136"/>
    </source>
</evidence>
<keyword evidence="5" id="KW-0813">Transport</keyword>
<dbReference type="PANTHER" id="PTHR43298">
    <property type="entry name" value="MULTIDRUG RESISTANCE PROTEIN NORM-RELATED"/>
    <property type="match status" value="1"/>
</dbReference>
<organism evidence="14 15">
    <name type="scientific">Lientehia hominis</name>
    <dbReference type="NCBI Taxonomy" id="2897778"/>
    <lineage>
        <taxon>Bacteria</taxon>
        <taxon>Bacillati</taxon>
        <taxon>Bacillota</taxon>
        <taxon>Clostridia</taxon>
        <taxon>Lachnospirales</taxon>
        <taxon>Lachnospiraceae</taxon>
        <taxon>Lientehia</taxon>
    </lineage>
</organism>
<evidence type="ECO:0000256" key="5">
    <source>
        <dbReference type="ARBA" id="ARBA00022448"/>
    </source>
</evidence>
<feature type="transmembrane region" description="Helical" evidence="13">
    <location>
        <begin position="205"/>
        <end position="227"/>
    </location>
</feature>
<feature type="transmembrane region" description="Helical" evidence="13">
    <location>
        <begin position="21"/>
        <end position="45"/>
    </location>
</feature>
<proteinExistence type="inferred from homology"/>
<comment type="function">
    <text evidence="1">Multidrug efflux pump.</text>
</comment>
<comment type="similarity">
    <text evidence="3">Belongs to the multi antimicrobial extrusion (MATE) (TC 2.A.66.1) family.</text>
</comment>
<keyword evidence="15" id="KW-1185">Reference proteome</keyword>
<feature type="transmembrane region" description="Helical" evidence="13">
    <location>
        <begin position="369"/>
        <end position="390"/>
    </location>
</feature>
<dbReference type="EMBL" id="JAJNOR010000001">
    <property type="protein sequence ID" value="MCD2491125.1"/>
    <property type="molecule type" value="Genomic_DNA"/>
</dbReference>
<keyword evidence="10" id="KW-0406">Ion transport</keyword>
<feature type="transmembrane region" description="Helical" evidence="13">
    <location>
        <begin position="397"/>
        <end position="420"/>
    </location>
</feature>
<evidence type="ECO:0000256" key="9">
    <source>
        <dbReference type="ARBA" id="ARBA00022989"/>
    </source>
</evidence>
<name>A0AAP2W7J8_9FIRM</name>
<dbReference type="GO" id="GO:0015297">
    <property type="term" value="F:antiporter activity"/>
    <property type="evidence" value="ECO:0007669"/>
    <property type="project" value="UniProtKB-KW"/>
</dbReference>
<dbReference type="PIRSF" id="PIRSF006603">
    <property type="entry name" value="DinF"/>
    <property type="match status" value="1"/>
</dbReference>
<evidence type="ECO:0000256" key="3">
    <source>
        <dbReference type="ARBA" id="ARBA00010199"/>
    </source>
</evidence>
<evidence type="ECO:0000256" key="12">
    <source>
        <dbReference type="ARBA" id="ARBA00031636"/>
    </source>
</evidence>
<dbReference type="Pfam" id="PF01554">
    <property type="entry name" value="MatE"/>
    <property type="match status" value="2"/>
</dbReference>
<feature type="transmembrane region" description="Helical" evidence="13">
    <location>
        <begin position="98"/>
        <end position="124"/>
    </location>
</feature>
<feature type="transmembrane region" description="Helical" evidence="13">
    <location>
        <begin position="144"/>
        <end position="161"/>
    </location>
</feature>
<evidence type="ECO:0000256" key="2">
    <source>
        <dbReference type="ARBA" id="ARBA00004651"/>
    </source>
</evidence>
<dbReference type="InterPro" id="IPR050222">
    <property type="entry name" value="MATE_MdtK"/>
</dbReference>
<comment type="subcellular location">
    <subcellularLocation>
        <location evidence="2">Cell membrane</location>
        <topology evidence="2">Multi-pass membrane protein</topology>
    </subcellularLocation>
</comment>
<keyword evidence="6" id="KW-0050">Antiport</keyword>
<accession>A0AAP2W7J8</accession>
<keyword evidence="11 13" id="KW-0472">Membrane</keyword>
<evidence type="ECO:0000256" key="7">
    <source>
        <dbReference type="ARBA" id="ARBA00022475"/>
    </source>
</evidence>
<dbReference type="GO" id="GO:0005886">
    <property type="term" value="C:plasma membrane"/>
    <property type="evidence" value="ECO:0007669"/>
    <property type="project" value="UniProtKB-SubCell"/>
</dbReference>
<keyword evidence="8 13" id="KW-0812">Transmembrane</keyword>
<dbReference type="PANTHER" id="PTHR43298:SF2">
    <property type="entry name" value="FMN_FAD EXPORTER YEEO-RELATED"/>
    <property type="match status" value="1"/>
</dbReference>
<evidence type="ECO:0000256" key="8">
    <source>
        <dbReference type="ARBA" id="ARBA00022692"/>
    </source>
</evidence>
<evidence type="ECO:0000256" key="4">
    <source>
        <dbReference type="ARBA" id="ARBA00020268"/>
    </source>
</evidence>
<evidence type="ECO:0000256" key="10">
    <source>
        <dbReference type="ARBA" id="ARBA00023065"/>
    </source>
</evidence>
<dbReference type="GO" id="GO:0042910">
    <property type="term" value="F:xenobiotic transmembrane transporter activity"/>
    <property type="evidence" value="ECO:0007669"/>
    <property type="project" value="InterPro"/>
</dbReference>
<feature type="transmembrane region" description="Helical" evidence="13">
    <location>
        <begin position="65"/>
        <end position="86"/>
    </location>
</feature>
<evidence type="ECO:0000256" key="6">
    <source>
        <dbReference type="ARBA" id="ARBA00022449"/>
    </source>
</evidence>
<keyword evidence="7" id="KW-1003">Cell membrane</keyword>
<feature type="transmembrane region" description="Helical" evidence="13">
    <location>
        <begin position="329"/>
        <end position="349"/>
    </location>
</feature>
<dbReference type="InterPro" id="IPR048279">
    <property type="entry name" value="MdtK-like"/>
</dbReference>
<dbReference type="Proteomes" id="UP001299265">
    <property type="component" value="Unassembled WGS sequence"/>
</dbReference>
<feature type="transmembrane region" description="Helical" evidence="13">
    <location>
        <begin position="296"/>
        <end position="317"/>
    </location>
</feature>
<evidence type="ECO:0000256" key="1">
    <source>
        <dbReference type="ARBA" id="ARBA00003408"/>
    </source>
</evidence>
<dbReference type="InterPro" id="IPR002528">
    <property type="entry name" value="MATE_fam"/>
</dbReference>
<gene>
    <name evidence="14" type="ORF">LQE92_00610</name>
</gene>
<evidence type="ECO:0000256" key="13">
    <source>
        <dbReference type="SAM" id="Phobius"/>
    </source>
</evidence>